<name>A0ABV7WRH8_9GAMM</name>
<dbReference type="RefSeq" id="WP_290280190.1">
    <property type="nucleotide sequence ID" value="NZ_JAUFQI010000001.1"/>
</dbReference>
<dbReference type="InterPro" id="IPR009050">
    <property type="entry name" value="Globin-like_sf"/>
</dbReference>
<evidence type="ECO:0000256" key="2">
    <source>
        <dbReference type="ARBA" id="ARBA00022617"/>
    </source>
</evidence>
<dbReference type="InterPro" id="IPR012292">
    <property type="entry name" value="Globin/Proto"/>
</dbReference>
<keyword evidence="5" id="KW-0732">Signal</keyword>
<dbReference type="PROSITE" id="PS51257">
    <property type="entry name" value="PROKAR_LIPOPROTEIN"/>
    <property type="match status" value="1"/>
</dbReference>
<feature type="chain" id="PRO_5046712880" evidence="5">
    <location>
        <begin position="28"/>
        <end position="145"/>
    </location>
</feature>
<sequence>MNIFIKLILALVVSISLGCAGSTQSNAPTLYDRLGKNQGISDIVDSMLYDIASNEKLIEFFIETDLDRFRTKLIEMLCEVSDGPCEYTGDSMKQVHESMAIDKSHFDALVTSLVAAMDENNVEVGAQNDLLARLVPYYPEVIPSN</sequence>
<organism evidence="6 7">
    <name type="scientific">Reinekea marina</name>
    <dbReference type="NCBI Taxonomy" id="1310421"/>
    <lineage>
        <taxon>Bacteria</taxon>
        <taxon>Pseudomonadati</taxon>
        <taxon>Pseudomonadota</taxon>
        <taxon>Gammaproteobacteria</taxon>
        <taxon>Oceanospirillales</taxon>
        <taxon>Saccharospirillaceae</taxon>
        <taxon>Reinekea</taxon>
    </lineage>
</organism>
<evidence type="ECO:0000313" key="6">
    <source>
        <dbReference type="EMBL" id="MFC3701090.1"/>
    </source>
</evidence>
<keyword evidence="2" id="KW-0349">Heme</keyword>
<evidence type="ECO:0000313" key="7">
    <source>
        <dbReference type="Proteomes" id="UP001595710"/>
    </source>
</evidence>
<dbReference type="Pfam" id="PF01152">
    <property type="entry name" value="Bac_globin"/>
    <property type="match status" value="1"/>
</dbReference>
<evidence type="ECO:0000256" key="5">
    <source>
        <dbReference type="SAM" id="SignalP"/>
    </source>
</evidence>
<evidence type="ECO:0000256" key="4">
    <source>
        <dbReference type="ARBA" id="ARBA00023004"/>
    </source>
</evidence>
<dbReference type="SUPFAM" id="SSF46458">
    <property type="entry name" value="Globin-like"/>
    <property type="match status" value="1"/>
</dbReference>
<keyword evidence="1" id="KW-0813">Transport</keyword>
<proteinExistence type="predicted"/>
<reference evidence="7" key="1">
    <citation type="journal article" date="2019" name="Int. J. Syst. Evol. Microbiol.">
        <title>The Global Catalogue of Microorganisms (GCM) 10K type strain sequencing project: providing services to taxonomists for standard genome sequencing and annotation.</title>
        <authorList>
            <consortium name="The Broad Institute Genomics Platform"/>
            <consortium name="The Broad Institute Genome Sequencing Center for Infectious Disease"/>
            <person name="Wu L."/>
            <person name="Ma J."/>
        </authorList>
    </citation>
    <scope>NUCLEOTIDE SEQUENCE [LARGE SCALE GENOMIC DNA]</scope>
    <source>
        <strain evidence="7">CECT 8288</strain>
    </source>
</reference>
<evidence type="ECO:0000256" key="1">
    <source>
        <dbReference type="ARBA" id="ARBA00022448"/>
    </source>
</evidence>
<protein>
    <submittedName>
        <fullName evidence="6">Group 1 truncated hemoglobin</fullName>
    </submittedName>
</protein>
<keyword evidence="4" id="KW-0408">Iron</keyword>
<keyword evidence="7" id="KW-1185">Reference proteome</keyword>
<feature type="signal peptide" evidence="5">
    <location>
        <begin position="1"/>
        <end position="27"/>
    </location>
</feature>
<dbReference type="Gene3D" id="1.10.490.10">
    <property type="entry name" value="Globins"/>
    <property type="match status" value="1"/>
</dbReference>
<dbReference type="Proteomes" id="UP001595710">
    <property type="component" value="Unassembled WGS sequence"/>
</dbReference>
<evidence type="ECO:0000256" key="3">
    <source>
        <dbReference type="ARBA" id="ARBA00022723"/>
    </source>
</evidence>
<accession>A0ABV7WRH8</accession>
<dbReference type="InterPro" id="IPR001486">
    <property type="entry name" value="Hemoglobin_trunc"/>
</dbReference>
<gene>
    <name evidence="6" type="ORF">ACFOND_05485</name>
</gene>
<keyword evidence="3" id="KW-0479">Metal-binding</keyword>
<dbReference type="CDD" id="cd00454">
    <property type="entry name" value="TrHb1_N"/>
    <property type="match status" value="1"/>
</dbReference>
<comment type="caution">
    <text evidence="6">The sequence shown here is derived from an EMBL/GenBank/DDBJ whole genome shotgun (WGS) entry which is preliminary data.</text>
</comment>
<dbReference type="EMBL" id="JBHRYN010000007">
    <property type="protein sequence ID" value="MFC3701090.1"/>
    <property type="molecule type" value="Genomic_DNA"/>
</dbReference>